<feature type="non-terminal residue" evidence="1">
    <location>
        <position position="1"/>
    </location>
</feature>
<dbReference type="Proteomes" id="UP001516400">
    <property type="component" value="Unassembled WGS sequence"/>
</dbReference>
<accession>A0ABD2P7I3</accession>
<name>A0ABD2P7I3_9CUCU</name>
<protein>
    <submittedName>
        <fullName evidence="1">Uncharacterized protein</fullName>
    </submittedName>
</protein>
<evidence type="ECO:0000313" key="2">
    <source>
        <dbReference type="Proteomes" id="UP001516400"/>
    </source>
</evidence>
<proteinExistence type="predicted"/>
<reference evidence="1 2" key="1">
    <citation type="journal article" date="2021" name="BMC Biol.">
        <title>Horizontally acquired antibacterial genes associated with adaptive radiation of ladybird beetles.</title>
        <authorList>
            <person name="Li H.S."/>
            <person name="Tang X.F."/>
            <person name="Huang Y.H."/>
            <person name="Xu Z.Y."/>
            <person name="Chen M.L."/>
            <person name="Du X.Y."/>
            <person name="Qiu B.Y."/>
            <person name="Chen P.T."/>
            <person name="Zhang W."/>
            <person name="Slipinski A."/>
            <person name="Escalona H.E."/>
            <person name="Waterhouse R.M."/>
            <person name="Zwick A."/>
            <person name="Pang H."/>
        </authorList>
    </citation>
    <scope>NUCLEOTIDE SEQUENCE [LARGE SCALE GENOMIC DNA]</scope>
    <source>
        <strain evidence="1">SYSU2018</strain>
    </source>
</reference>
<dbReference type="EMBL" id="JABFTP020000185">
    <property type="protein sequence ID" value="KAL3286703.1"/>
    <property type="molecule type" value="Genomic_DNA"/>
</dbReference>
<keyword evidence="2" id="KW-1185">Reference proteome</keyword>
<organism evidence="1 2">
    <name type="scientific">Cryptolaemus montrouzieri</name>
    <dbReference type="NCBI Taxonomy" id="559131"/>
    <lineage>
        <taxon>Eukaryota</taxon>
        <taxon>Metazoa</taxon>
        <taxon>Ecdysozoa</taxon>
        <taxon>Arthropoda</taxon>
        <taxon>Hexapoda</taxon>
        <taxon>Insecta</taxon>
        <taxon>Pterygota</taxon>
        <taxon>Neoptera</taxon>
        <taxon>Endopterygota</taxon>
        <taxon>Coleoptera</taxon>
        <taxon>Polyphaga</taxon>
        <taxon>Cucujiformia</taxon>
        <taxon>Coccinelloidea</taxon>
        <taxon>Coccinellidae</taxon>
        <taxon>Scymninae</taxon>
        <taxon>Scymnini</taxon>
        <taxon>Cryptolaemus</taxon>
    </lineage>
</organism>
<evidence type="ECO:0000313" key="1">
    <source>
        <dbReference type="EMBL" id="KAL3286703.1"/>
    </source>
</evidence>
<comment type="caution">
    <text evidence="1">The sequence shown here is derived from an EMBL/GenBank/DDBJ whole genome shotgun (WGS) entry which is preliminary data.</text>
</comment>
<gene>
    <name evidence="1" type="ORF">HHI36_001198</name>
</gene>
<sequence length="113" mass="13022">TKIERRNERGLFHGISSSFEWIIGTPDVDDAQYYSNAIKALDIKNRETQLHIKNQVQIMPSAIINYNSSLQSLKVNESRLNENINTFNDFPEKIIKAMKGIIIEDVVTDHFDI</sequence>
<dbReference type="AlphaFoldDB" id="A0ABD2P7I3"/>